<evidence type="ECO:0000259" key="15">
    <source>
        <dbReference type="PROSITE" id="PS50990"/>
    </source>
</evidence>
<comment type="subcellular location">
    <subcellularLocation>
        <location evidence="1">Cell membrane</location>
        <topology evidence="1">Multi-pass membrane protein</topology>
    </subcellularLocation>
</comment>
<feature type="domain" description="ABC transmembrane type-1" evidence="14">
    <location>
        <begin position="450"/>
        <end position="729"/>
    </location>
</feature>
<dbReference type="InterPro" id="IPR036640">
    <property type="entry name" value="ABC1_TM_sf"/>
</dbReference>
<evidence type="ECO:0000313" key="16">
    <source>
        <dbReference type="EMBL" id="PSB57729.1"/>
    </source>
</evidence>
<dbReference type="Gene3D" id="3.90.70.10">
    <property type="entry name" value="Cysteine proteinases"/>
    <property type="match status" value="1"/>
</dbReference>
<evidence type="ECO:0000256" key="7">
    <source>
        <dbReference type="ARBA" id="ARBA00022807"/>
    </source>
</evidence>
<dbReference type="EMBL" id="PVWO01000064">
    <property type="protein sequence ID" value="PSB57729.1"/>
    <property type="molecule type" value="Genomic_DNA"/>
</dbReference>
<evidence type="ECO:0000256" key="9">
    <source>
        <dbReference type="ARBA" id="ARBA00022989"/>
    </source>
</evidence>
<comment type="caution">
    <text evidence="16">The sequence shown here is derived from an EMBL/GenBank/DDBJ whole genome shotgun (WGS) entry which is preliminary data.</text>
</comment>
<dbReference type="PROSITE" id="PS50990">
    <property type="entry name" value="PEPTIDASE_C39"/>
    <property type="match status" value="1"/>
</dbReference>
<dbReference type="Pfam" id="PF00027">
    <property type="entry name" value="cNMP_binding"/>
    <property type="match status" value="1"/>
</dbReference>
<keyword evidence="10 11" id="KW-0472">Membrane</keyword>
<dbReference type="InterPro" id="IPR027417">
    <property type="entry name" value="P-loop_NTPase"/>
</dbReference>
<dbReference type="OrthoDB" id="516912at2"/>
<evidence type="ECO:0000256" key="6">
    <source>
        <dbReference type="ARBA" id="ARBA00022801"/>
    </source>
</evidence>
<dbReference type="PROSITE" id="PS50929">
    <property type="entry name" value="ABC_TM1F"/>
    <property type="match status" value="1"/>
</dbReference>
<dbReference type="InterPro" id="IPR011527">
    <property type="entry name" value="ABC1_TM_dom"/>
</dbReference>
<evidence type="ECO:0000256" key="10">
    <source>
        <dbReference type="ARBA" id="ARBA00023136"/>
    </source>
</evidence>
<proteinExistence type="predicted"/>
<keyword evidence="17" id="KW-1185">Reference proteome</keyword>
<keyword evidence="7" id="KW-0645">Protease</keyword>
<organism evidence="16 17">
    <name type="scientific">Chamaesiphon polymorphus CCALA 037</name>
    <dbReference type="NCBI Taxonomy" id="2107692"/>
    <lineage>
        <taxon>Bacteria</taxon>
        <taxon>Bacillati</taxon>
        <taxon>Cyanobacteriota</taxon>
        <taxon>Cyanophyceae</taxon>
        <taxon>Gomontiellales</taxon>
        <taxon>Chamaesiphonaceae</taxon>
        <taxon>Chamaesiphon</taxon>
    </lineage>
</organism>
<keyword evidence="4 11" id="KW-0812">Transmembrane</keyword>
<dbReference type="PANTHER" id="PTHR43394:SF1">
    <property type="entry name" value="ATP-BINDING CASSETTE SUB-FAMILY B MEMBER 10, MITOCHONDRIAL"/>
    <property type="match status" value="1"/>
</dbReference>
<evidence type="ECO:0000313" key="17">
    <source>
        <dbReference type="Proteomes" id="UP000238937"/>
    </source>
</evidence>
<feature type="domain" description="Cyclic nucleotide-binding" evidence="12">
    <location>
        <begin position="17"/>
        <end position="120"/>
    </location>
</feature>
<sequence length="1004" mass="111814">MNSPQAKIRDFYANLLPFAQLSTAELATLTERSEFIRYRMGQTVLMREQMPDRIIIVYSGQIRLIAYNPIDRLPTTLQLLEKGEILGWTGVLRQHACETAIASTEAVCVRVPVAYFRQLVDRTPQLEALFYYSTPAIEVYDPIAQYLQTCPDPDLLMRSFGAKDLREFVLKLAARATIRNLAPGKLRIADLDPDRSWFVSSGDINGYPVGSCLDLQTAAPNSILEIRKPNLARLVGVPRLEVMATADDPDLEITDDPSEFSPTALGIPYAPDRPVAGDLVEDDPPHDRRTNYPIFKGRGALGGTIACLKMLCKYLQVPFRPDVVDRLLKNQLANNAGVPLQLAGAIAELLGINAQMVKIPATAIHKLQAPLLIPWEDSFAIVYKITPQELTLAIPTTGIRRLKPATFAELWGNDGEVLLLQRSSNLPQTKFGLRWFIPAIQKHRQVLIEVLIASLFVQLFGLANPLLTQLIIDKVIGGNSVSTLNTFGTLLIVLAIVEAILTTLRTNLFVDTTNRIDLTLGAQIIDRLFRLPLKYFEKRPVGELATRINKLENIRQFLTGTALTVVLDAIFSVVYIGVMLAYSWLLTIIALATLPAFILLTWIVSPIVRGQLRTKAERNAESQSYLVEVIGGIQTIKAQNIELRSRWQWQTKYARYVSAGFKTALTSNTASSISGFLNKLSGLLLLWVGTYLVLDKHLTLGELIAFRIIAGYTTQPLLRLVQLWQNFQETALSIERLSDILDAQPEVDTDNINNITMPLIQGHVKIENLTFSFPGSNVNQLFNLNAEFTAGQFVGIVGLSGSGKSTLMKLIPRLYELNSGRIIIDKYDISKTELYSYRQQIGMVLQDTLLFSGTVQENIAIANPDATSEDVIAAAQVAAAHDFIMELPSGYNTKVGERGAALSGGQRQRIAIARTVLQKPRMLILDEATSALDYDSERQVCLNLAQTFRHQTVFFVTHRLNSIKTADIILMMDKGSIVERGTHQELMALKGRYYCLYQQQETQT</sequence>
<dbReference type="InterPro" id="IPR003593">
    <property type="entry name" value="AAA+_ATPase"/>
</dbReference>
<evidence type="ECO:0000256" key="2">
    <source>
        <dbReference type="ARBA" id="ARBA00022448"/>
    </source>
</evidence>
<dbReference type="SUPFAM" id="SSF51206">
    <property type="entry name" value="cAMP-binding domain-like"/>
    <property type="match status" value="1"/>
</dbReference>
<evidence type="ECO:0000256" key="11">
    <source>
        <dbReference type="SAM" id="Phobius"/>
    </source>
</evidence>
<evidence type="ECO:0000256" key="1">
    <source>
        <dbReference type="ARBA" id="ARBA00004651"/>
    </source>
</evidence>
<dbReference type="PROSITE" id="PS50893">
    <property type="entry name" value="ABC_TRANSPORTER_2"/>
    <property type="match status" value="1"/>
</dbReference>
<dbReference type="SMART" id="SM00100">
    <property type="entry name" value="cNMP"/>
    <property type="match status" value="1"/>
</dbReference>
<keyword evidence="2" id="KW-0813">Transport</keyword>
<feature type="domain" description="ABC transporter" evidence="13">
    <location>
        <begin position="764"/>
        <end position="999"/>
    </location>
</feature>
<protein>
    <submittedName>
        <fullName evidence="16">Type I secretion system permease/ATPase</fullName>
    </submittedName>
</protein>
<evidence type="ECO:0000256" key="8">
    <source>
        <dbReference type="ARBA" id="ARBA00022840"/>
    </source>
</evidence>
<keyword evidence="3" id="KW-1003">Cell membrane</keyword>
<feature type="transmembrane region" description="Helical" evidence="11">
    <location>
        <begin position="557"/>
        <end position="578"/>
    </location>
</feature>
<keyword evidence="8" id="KW-0067">ATP-binding</keyword>
<dbReference type="Gene3D" id="2.60.120.10">
    <property type="entry name" value="Jelly Rolls"/>
    <property type="match status" value="1"/>
</dbReference>
<reference evidence="16 17" key="1">
    <citation type="submission" date="2018-03" db="EMBL/GenBank/DDBJ databases">
        <title>The ancient ancestry and fast evolution of plastids.</title>
        <authorList>
            <person name="Moore K.R."/>
            <person name="Magnabosco C."/>
            <person name="Momper L."/>
            <person name="Gold D.A."/>
            <person name="Bosak T."/>
            <person name="Fournier G.P."/>
        </authorList>
    </citation>
    <scope>NUCLEOTIDE SEQUENCE [LARGE SCALE GENOMIC DNA]</scope>
    <source>
        <strain evidence="16 17">CCALA 037</strain>
    </source>
</reference>
<evidence type="ECO:0000256" key="5">
    <source>
        <dbReference type="ARBA" id="ARBA00022741"/>
    </source>
</evidence>
<dbReference type="Gene3D" id="1.20.1560.10">
    <property type="entry name" value="ABC transporter type 1, transmembrane domain"/>
    <property type="match status" value="1"/>
</dbReference>
<dbReference type="InterPro" id="IPR017871">
    <property type="entry name" value="ABC_transporter-like_CS"/>
</dbReference>
<dbReference type="AlphaFoldDB" id="A0A2T1GIY4"/>
<accession>A0A2T1GIY4</accession>
<dbReference type="CDD" id="cd00038">
    <property type="entry name" value="CAP_ED"/>
    <property type="match status" value="1"/>
</dbReference>
<dbReference type="SMART" id="SM00382">
    <property type="entry name" value="AAA"/>
    <property type="match status" value="1"/>
</dbReference>
<dbReference type="PROSITE" id="PS00211">
    <property type="entry name" value="ABC_TRANSPORTER_1"/>
    <property type="match status" value="1"/>
</dbReference>
<keyword evidence="5" id="KW-0547">Nucleotide-binding</keyword>
<dbReference type="PANTHER" id="PTHR43394">
    <property type="entry name" value="ATP-DEPENDENT PERMEASE MDL1, MITOCHONDRIAL"/>
    <property type="match status" value="1"/>
</dbReference>
<evidence type="ECO:0000259" key="13">
    <source>
        <dbReference type="PROSITE" id="PS50893"/>
    </source>
</evidence>
<dbReference type="Proteomes" id="UP000238937">
    <property type="component" value="Unassembled WGS sequence"/>
</dbReference>
<feature type="transmembrane region" description="Helical" evidence="11">
    <location>
        <begin position="446"/>
        <end position="467"/>
    </location>
</feature>
<gene>
    <name evidence="16" type="ORF">C7B77_07360</name>
</gene>
<dbReference type="Pfam" id="PF00005">
    <property type="entry name" value="ABC_tran"/>
    <property type="match status" value="1"/>
</dbReference>
<dbReference type="InterPro" id="IPR039421">
    <property type="entry name" value="Type_1_exporter"/>
</dbReference>
<dbReference type="GO" id="GO:0016887">
    <property type="term" value="F:ATP hydrolysis activity"/>
    <property type="evidence" value="ECO:0007669"/>
    <property type="project" value="InterPro"/>
</dbReference>
<dbReference type="PROSITE" id="PS50042">
    <property type="entry name" value="CNMP_BINDING_3"/>
    <property type="match status" value="1"/>
</dbReference>
<name>A0A2T1GIY4_9CYAN</name>
<dbReference type="GO" id="GO:0006508">
    <property type="term" value="P:proteolysis"/>
    <property type="evidence" value="ECO:0007669"/>
    <property type="project" value="InterPro"/>
</dbReference>
<feature type="transmembrane region" description="Helical" evidence="11">
    <location>
        <begin position="584"/>
        <end position="608"/>
    </location>
</feature>
<evidence type="ECO:0000259" key="14">
    <source>
        <dbReference type="PROSITE" id="PS50929"/>
    </source>
</evidence>
<dbReference type="SUPFAM" id="SSF90123">
    <property type="entry name" value="ABC transporter transmembrane region"/>
    <property type="match status" value="1"/>
</dbReference>
<dbReference type="GO" id="GO:0005886">
    <property type="term" value="C:plasma membrane"/>
    <property type="evidence" value="ECO:0007669"/>
    <property type="project" value="UniProtKB-SubCell"/>
</dbReference>
<feature type="transmembrane region" description="Helical" evidence="11">
    <location>
        <begin position="487"/>
        <end position="504"/>
    </location>
</feature>
<dbReference type="SUPFAM" id="SSF52540">
    <property type="entry name" value="P-loop containing nucleoside triphosphate hydrolases"/>
    <property type="match status" value="1"/>
</dbReference>
<dbReference type="FunFam" id="3.40.50.300:FF:000221">
    <property type="entry name" value="Multidrug ABC transporter ATP-binding protein"/>
    <property type="match status" value="1"/>
</dbReference>
<dbReference type="Gene3D" id="3.40.50.300">
    <property type="entry name" value="P-loop containing nucleotide triphosphate hydrolases"/>
    <property type="match status" value="1"/>
</dbReference>
<dbReference type="Pfam" id="PF03412">
    <property type="entry name" value="Peptidase_C39"/>
    <property type="match status" value="1"/>
</dbReference>
<dbReference type="InterPro" id="IPR003439">
    <property type="entry name" value="ABC_transporter-like_ATP-bd"/>
</dbReference>
<dbReference type="RefSeq" id="WP_106302197.1">
    <property type="nucleotide sequence ID" value="NZ_PVWO01000064.1"/>
</dbReference>
<keyword evidence="9 11" id="KW-1133">Transmembrane helix</keyword>
<dbReference type="InterPro" id="IPR005074">
    <property type="entry name" value="Peptidase_C39"/>
</dbReference>
<keyword evidence="6" id="KW-0378">Hydrolase</keyword>
<dbReference type="CDD" id="cd18782">
    <property type="entry name" value="ABC_6TM_PrtD_LapB_HlyB_like"/>
    <property type="match status" value="1"/>
</dbReference>
<feature type="transmembrane region" description="Helical" evidence="11">
    <location>
        <begin position="676"/>
        <end position="694"/>
    </location>
</feature>
<feature type="domain" description="Peptidase C39" evidence="15">
    <location>
        <begin position="296"/>
        <end position="418"/>
    </location>
</feature>
<dbReference type="InterPro" id="IPR000595">
    <property type="entry name" value="cNMP-bd_dom"/>
</dbReference>
<dbReference type="Pfam" id="PF00664">
    <property type="entry name" value="ABC_membrane"/>
    <property type="match status" value="1"/>
</dbReference>
<evidence type="ECO:0000256" key="3">
    <source>
        <dbReference type="ARBA" id="ARBA00022475"/>
    </source>
</evidence>
<dbReference type="InterPro" id="IPR018490">
    <property type="entry name" value="cNMP-bd_dom_sf"/>
</dbReference>
<evidence type="ECO:0000256" key="4">
    <source>
        <dbReference type="ARBA" id="ARBA00022692"/>
    </source>
</evidence>
<dbReference type="InterPro" id="IPR014710">
    <property type="entry name" value="RmlC-like_jellyroll"/>
</dbReference>
<evidence type="ECO:0000259" key="12">
    <source>
        <dbReference type="PROSITE" id="PS50042"/>
    </source>
</evidence>
<keyword evidence="7" id="KW-0788">Thiol protease</keyword>
<dbReference type="GO" id="GO:0005524">
    <property type="term" value="F:ATP binding"/>
    <property type="evidence" value="ECO:0007669"/>
    <property type="project" value="UniProtKB-KW"/>
</dbReference>
<dbReference type="GO" id="GO:0015421">
    <property type="term" value="F:ABC-type oligopeptide transporter activity"/>
    <property type="evidence" value="ECO:0007669"/>
    <property type="project" value="TreeGrafter"/>
</dbReference>
<dbReference type="CDD" id="cd02259">
    <property type="entry name" value="Peptidase_C39_like"/>
    <property type="match status" value="1"/>
</dbReference>
<dbReference type="GO" id="GO:0008234">
    <property type="term" value="F:cysteine-type peptidase activity"/>
    <property type="evidence" value="ECO:0007669"/>
    <property type="project" value="UniProtKB-KW"/>
</dbReference>